<keyword evidence="3" id="KW-1185">Reference proteome</keyword>
<evidence type="ECO:0000313" key="3">
    <source>
        <dbReference type="Proteomes" id="UP000008037"/>
    </source>
</evidence>
<dbReference type="RefSeq" id="WP_015017844.1">
    <property type="nucleotide sequence ID" value="NC_018719.1"/>
</dbReference>
<gene>
    <name evidence="1" type="ordered locus">Ngar_c03240</name>
    <name evidence="2" type="ordered locus">Ngar_c03530</name>
</gene>
<name>K0IHI7_NITGG</name>
<dbReference type="Proteomes" id="UP000008037">
    <property type="component" value="Chromosome"/>
</dbReference>
<dbReference type="KEGG" id="nga:Ngar_c03240"/>
<proteinExistence type="predicted"/>
<dbReference type="EMBL" id="CP002408">
    <property type="protein sequence ID" value="AFU57272.1"/>
    <property type="molecule type" value="Genomic_DNA"/>
</dbReference>
<accession>K0IHI7</accession>
<dbReference type="InParanoid" id="K0IHI7"/>
<dbReference type="BioCyc" id="CNIT1237085:G1324-324-MONOMER"/>
<sequence>MQYLIFTATFPLEGKKISGDHVKQLAEIFRQQFASMGAEVEITVQSDPVEQPPTTELG</sequence>
<dbReference type="AlphaFoldDB" id="K0IHI7"/>
<reference evidence="1 3" key="1">
    <citation type="journal article" date="2012" name="Environ. Microbiol.">
        <title>The genome of the ammonia-oxidizing Candidatus Nitrososphaera gargensis: insights into metabolic versatility and environmental adaptations.</title>
        <authorList>
            <person name="Spang A."/>
            <person name="Poehlein A."/>
            <person name="Offre P."/>
            <person name="Zumbragel S."/>
            <person name="Haider S."/>
            <person name="Rychlik N."/>
            <person name="Nowka B."/>
            <person name="Schmeisser C."/>
            <person name="Lebedeva E.V."/>
            <person name="Rattei T."/>
            <person name="Bohm C."/>
            <person name="Schmid M."/>
            <person name="Galushko A."/>
            <person name="Hatzenpichler R."/>
            <person name="Weinmaier T."/>
            <person name="Daniel R."/>
            <person name="Schleper C."/>
            <person name="Spieck E."/>
            <person name="Streit W."/>
            <person name="Wagner M."/>
        </authorList>
    </citation>
    <scope>NUCLEOTIDE SEQUENCE [LARGE SCALE GENOMIC DNA]</scope>
    <source>
        <strain evidence="1">Enrichment culture Ga9.2</strain>
        <strain evidence="3">Ga9.2</strain>
    </source>
</reference>
<dbReference type="STRING" id="1237085.Ngar_c03240"/>
<dbReference type="EMBL" id="CP002408">
    <property type="protein sequence ID" value="AFU57301.1"/>
    <property type="molecule type" value="Genomic_DNA"/>
</dbReference>
<organism evidence="1 3">
    <name type="scientific">Nitrososphaera gargensis (strain Ga9.2)</name>
    <dbReference type="NCBI Taxonomy" id="1237085"/>
    <lineage>
        <taxon>Archaea</taxon>
        <taxon>Nitrososphaerota</taxon>
        <taxon>Nitrososphaeria</taxon>
        <taxon>Nitrososphaerales</taxon>
        <taxon>Nitrososphaeraceae</taxon>
        <taxon>Nitrososphaera</taxon>
    </lineage>
</organism>
<evidence type="ECO:0000313" key="2">
    <source>
        <dbReference type="EMBL" id="AFU57301.1"/>
    </source>
</evidence>
<dbReference type="GeneID" id="58787621"/>
<dbReference type="HOGENOM" id="CLU_2968565_0_0_2"/>
<protein>
    <submittedName>
        <fullName evidence="1">Uncharacterized protein</fullName>
    </submittedName>
</protein>
<dbReference type="KEGG" id="nga:Ngar_c03530"/>
<evidence type="ECO:0000313" key="1">
    <source>
        <dbReference type="EMBL" id="AFU57272.1"/>
    </source>
</evidence>